<keyword evidence="2 6" id="KW-0812">Transmembrane</keyword>
<dbReference type="InterPro" id="IPR003339">
    <property type="entry name" value="ABC/ECF_trnsptr_transmembrane"/>
</dbReference>
<feature type="transmembrane region" description="Helical" evidence="6">
    <location>
        <begin position="48"/>
        <end position="80"/>
    </location>
</feature>
<dbReference type="GO" id="GO:0005886">
    <property type="term" value="C:plasma membrane"/>
    <property type="evidence" value="ECO:0007669"/>
    <property type="project" value="TreeGrafter"/>
</dbReference>
<feature type="transmembrane region" description="Helical" evidence="6">
    <location>
        <begin position="87"/>
        <end position="108"/>
    </location>
</feature>
<keyword evidence="3 6" id="KW-1133">Transmembrane helix</keyword>
<evidence type="ECO:0000313" key="8">
    <source>
        <dbReference type="Proteomes" id="UP000029833"/>
    </source>
</evidence>
<evidence type="ECO:0000313" key="7">
    <source>
        <dbReference type="EMBL" id="KGM03034.1"/>
    </source>
</evidence>
<evidence type="ECO:0000256" key="1">
    <source>
        <dbReference type="ARBA" id="ARBA00004141"/>
    </source>
</evidence>
<feature type="compositionally biased region" description="Low complexity" evidence="5">
    <location>
        <begin position="1"/>
        <end position="11"/>
    </location>
</feature>
<reference evidence="7 8" key="1">
    <citation type="submission" date="2013-10" db="EMBL/GenBank/DDBJ databases">
        <authorList>
            <person name="Wang G."/>
            <person name="Zhuang W."/>
        </authorList>
    </citation>
    <scope>NUCLEOTIDE SEQUENCE [LARGE SCALE GENOMIC DNA]</scope>
    <source>
        <strain evidence="7 8">DSM 20118</strain>
    </source>
</reference>
<dbReference type="STRING" id="1408250.Q760_09870"/>
<dbReference type="CDD" id="cd16914">
    <property type="entry name" value="EcfT"/>
    <property type="match status" value="1"/>
</dbReference>
<evidence type="ECO:0000256" key="2">
    <source>
        <dbReference type="ARBA" id="ARBA00022692"/>
    </source>
</evidence>
<gene>
    <name evidence="7" type="ORF">Q760_09870</name>
</gene>
<dbReference type="PANTHER" id="PTHR33514">
    <property type="entry name" value="PROTEIN ABCI12, CHLOROPLASTIC"/>
    <property type="match status" value="1"/>
</dbReference>
<sequence>MHRRPGAAVMARRARRAGRPQRAPWAGPLGLYHPGATVLHRARPGLKLAGLAVLGVAVVVATGPLSAVLALGVAALLALVGRLPPHVTLRGLGPVLLTAALVGAYQWWARGWAVAVEVAVDLVALVLTAVVVTATTPSDRLLDTLTRLARPLRHVGLPPETFALAVGLMLRTVPVLARTAHEVRDAARARGLERDPRALLVPAAIRTVAHARSVGDALAARGLGEEPDGRPSRRARP</sequence>
<keyword evidence="4 6" id="KW-0472">Membrane</keyword>
<dbReference type="PANTHER" id="PTHR33514:SF13">
    <property type="entry name" value="PROTEIN ABCI12, CHLOROPLASTIC"/>
    <property type="match status" value="1"/>
</dbReference>
<protein>
    <submittedName>
        <fullName evidence="7">Cobalt transporter</fullName>
    </submittedName>
</protein>
<evidence type="ECO:0000256" key="4">
    <source>
        <dbReference type="ARBA" id="ARBA00023136"/>
    </source>
</evidence>
<evidence type="ECO:0000256" key="5">
    <source>
        <dbReference type="SAM" id="MobiDB-lite"/>
    </source>
</evidence>
<name>A0A0A0BAY9_9CELL</name>
<feature type="region of interest" description="Disordered" evidence="5">
    <location>
        <begin position="1"/>
        <end position="22"/>
    </location>
</feature>
<evidence type="ECO:0000256" key="6">
    <source>
        <dbReference type="SAM" id="Phobius"/>
    </source>
</evidence>
<dbReference type="AlphaFoldDB" id="A0A0A0BAY9"/>
<keyword evidence="8" id="KW-1185">Reference proteome</keyword>
<accession>A0A0A0BAY9</accession>
<dbReference type="EMBL" id="AXNT01000027">
    <property type="protein sequence ID" value="KGM03034.1"/>
    <property type="molecule type" value="Genomic_DNA"/>
</dbReference>
<dbReference type="Proteomes" id="UP000029833">
    <property type="component" value="Unassembled WGS sequence"/>
</dbReference>
<evidence type="ECO:0000256" key="3">
    <source>
        <dbReference type="ARBA" id="ARBA00022989"/>
    </source>
</evidence>
<comment type="subcellular location">
    <subcellularLocation>
        <location evidence="1">Membrane</location>
        <topology evidence="1">Multi-pass membrane protein</topology>
    </subcellularLocation>
</comment>
<comment type="caution">
    <text evidence="7">The sequence shown here is derived from an EMBL/GenBank/DDBJ whole genome shotgun (WGS) entry which is preliminary data.</text>
</comment>
<feature type="transmembrane region" description="Helical" evidence="6">
    <location>
        <begin position="114"/>
        <end position="134"/>
    </location>
</feature>
<dbReference type="Pfam" id="PF02361">
    <property type="entry name" value="CbiQ"/>
    <property type="match status" value="1"/>
</dbReference>
<proteinExistence type="predicted"/>
<organism evidence="7 8">
    <name type="scientific">Cellulomonas cellasea DSM 20118</name>
    <dbReference type="NCBI Taxonomy" id="1408250"/>
    <lineage>
        <taxon>Bacteria</taxon>
        <taxon>Bacillati</taxon>
        <taxon>Actinomycetota</taxon>
        <taxon>Actinomycetes</taxon>
        <taxon>Micrococcales</taxon>
        <taxon>Cellulomonadaceae</taxon>
        <taxon>Cellulomonas</taxon>
    </lineage>
</organism>